<dbReference type="Pfam" id="PF04675">
    <property type="entry name" value="DNA_ligase_A_N"/>
    <property type="match status" value="1"/>
</dbReference>
<proteinExistence type="inferred from homology"/>
<keyword evidence="12 19" id="KW-0067">ATP-binding</keyword>
<keyword evidence="4 19" id="KW-0436">Ligase</keyword>
<dbReference type="InterPro" id="IPR012309">
    <property type="entry name" value="DNA_ligase_ATP-dep_C"/>
</dbReference>
<keyword evidence="15 19" id="KW-0234">DNA repair</keyword>
<keyword evidence="10" id="KW-0863">Zinc-finger</keyword>
<dbReference type="InterPro" id="IPR000977">
    <property type="entry name" value="DNA_ligase_ATP-dep"/>
</dbReference>
<comment type="subcellular location">
    <subcellularLocation>
        <location evidence="2">Nucleus</location>
    </subcellularLocation>
</comment>
<dbReference type="InterPro" id="IPR050191">
    <property type="entry name" value="ATP-dep_DNA_ligase"/>
</dbReference>
<evidence type="ECO:0000256" key="6">
    <source>
        <dbReference type="ARBA" id="ARBA00022705"/>
    </source>
</evidence>
<dbReference type="PANTHER" id="PTHR45674">
    <property type="entry name" value="DNA LIGASE 1/3 FAMILY MEMBER"/>
    <property type="match status" value="1"/>
</dbReference>
<evidence type="ECO:0000256" key="1">
    <source>
        <dbReference type="ARBA" id="ARBA00001946"/>
    </source>
</evidence>
<evidence type="ECO:0000256" key="8">
    <source>
        <dbReference type="ARBA" id="ARBA00022741"/>
    </source>
</evidence>
<evidence type="ECO:0000256" key="18">
    <source>
        <dbReference type="ARBA" id="ARBA00034003"/>
    </source>
</evidence>
<evidence type="ECO:0000256" key="17">
    <source>
        <dbReference type="ARBA" id="ARBA00023306"/>
    </source>
</evidence>
<dbReference type="PROSITE" id="PS50064">
    <property type="entry name" value="ZF_PARP_2"/>
    <property type="match status" value="1"/>
</dbReference>
<evidence type="ECO:0000256" key="9">
    <source>
        <dbReference type="ARBA" id="ARBA00022763"/>
    </source>
</evidence>
<keyword evidence="6" id="KW-0235">DNA replication</keyword>
<dbReference type="SMART" id="SM01336">
    <property type="entry name" value="zf-PARP"/>
    <property type="match status" value="1"/>
</dbReference>
<comment type="catalytic activity">
    <reaction evidence="18 19">
        <text>ATP + (deoxyribonucleotide)n-3'-hydroxyl + 5'-phospho-(deoxyribonucleotide)m = (deoxyribonucleotide)n+m + AMP + diphosphate.</text>
        <dbReference type="EC" id="6.5.1.1"/>
    </reaction>
</comment>
<comment type="similarity">
    <text evidence="3 20">Belongs to the ATP-dependent DNA ligase family.</text>
</comment>
<dbReference type="SUPFAM" id="SSF56091">
    <property type="entry name" value="DNA ligase/mRNA capping enzyme, catalytic domain"/>
    <property type="match status" value="1"/>
</dbReference>
<dbReference type="EC" id="6.5.1.1" evidence="19"/>
<keyword evidence="5" id="KW-0132">Cell division</keyword>
<dbReference type="PANTHER" id="PTHR45674:SF9">
    <property type="entry name" value="DNA LIGASE 3"/>
    <property type="match status" value="1"/>
</dbReference>
<dbReference type="CDD" id="cd07967">
    <property type="entry name" value="OBF_DNA_ligase_III"/>
    <property type="match status" value="1"/>
</dbReference>
<comment type="cofactor">
    <cofactor evidence="1">
        <name>Mg(2+)</name>
        <dbReference type="ChEBI" id="CHEBI:18420"/>
    </cofactor>
</comment>
<dbReference type="CDD" id="cd07902">
    <property type="entry name" value="Adenylation_DNA_ligase_III"/>
    <property type="match status" value="1"/>
</dbReference>
<dbReference type="PROSITE" id="PS00333">
    <property type="entry name" value="DNA_LIGASE_A2"/>
    <property type="match status" value="1"/>
</dbReference>
<evidence type="ECO:0000256" key="5">
    <source>
        <dbReference type="ARBA" id="ARBA00022618"/>
    </source>
</evidence>
<keyword evidence="11" id="KW-0862">Zinc</keyword>
<dbReference type="Gene3D" id="3.30.1490.70">
    <property type="match status" value="1"/>
</dbReference>
<evidence type="ECO:0000256" key="21">
    <source>
        <dbReference type="SAM" id="MobiDB-lite"/>
    </source>
</evidence>
<evidence type="ECO:0000256" key="12">
    <source>
        <dbReference type="ARBA" id="ARBA00022840"/>
    </source>
</evidence>
<dbReference type="InterPro" id="IPR012308">
    <property type="entry name" value="DNA_ligase_ATP-dep_N"/>
</dbReference>
<feature type="region of interest" description="Disordered" evidence="21">
    <location>
        <begin position="187"/>
        <end position="239"/>
    </location>
</feature>
<dbReference type="GO" id="GO:0051301">
    <property type="term" value="P:cell division"/>
    <property type="evidence" value="ECO:0007669"/>
    <property type="project" value="UniProtKB-KW"/>
</dbReference>
<evidence type="ECO:0000259" key="23">
    <source>
        <dbReference type="PROSITE" id="PS50064"/>
    </source>
</evidence>
<dbReference type="InterPro" id="IPR001510">
    <property type="entry name" value="Znf_PARP"/>
</dbReference>
<dbReference type="FunFam" id="1.10.3260.10:FF:000002">
    <property type="entry name" value="DNA ligase"/>
    <property type="match status" value="1"/>
</dbReference>
<keyword evidence="14 19" id="KW-0233">DNA recombination</keyword>
<dbReference type="GO" id="GO:0005524">
    <property type="term" value="F:ATP binding"/>
    <property type="evidence" value="ECO:0007669"/>
    <property type="project" value="UniProtKB-KW"/>
</dbReference>
<protein>
    <recommendedName>
        <fullName evidence="19">DNA ligase</fullName>
        <ecNumber evidence="19">6.5.1.1</ecNumber>
    </recommendedName>
</protein>
<feature type="compositionally biased region" description="Polar residues" evidence="21">
    <location>
        <begin position="820"/>
        <end position="849"/>
    </location>
</feature>
<dbReference type="GO" id="GO:0006310">
    <property type="term" value="P:DNA recombination"/>
    <property type="evidence" value="ECO:0007669"/>
    <property type="project" value="UniProtKB-KW"/>
</dbReference>
<dbReference type="FunFam" id="2.40.50.140:FF:000085">
    <property type="entry name" value="DNA ligase"/>
    <property type="match status" value="1"/>
</dbReference>
<evidence type="ECO:0000256" key="13">
    <source>
        <dbReference type="ARBA" id="ARBA00022842"/>
    </source>
</evidence>
<keyword evidence="7" id="KW-0479">Metal-binding</keyword>
<dbReference type="Gene3D" id="2.40.50.140">
    <property type="entry name" value="Nucleic acid-binding proteins"/>
    <property type="match status" value="1"/>
</dbReference>
<evidence type="ECO:0000256" key="4">
    <source>
        <dbReference type="ARBA" id="ARBA00022598"/>
    </source>
</evidence>
<dbReference type="Pfam" id="PF04679">
    <property type="entry name" value="DNA_ligase_A_C"/>
    <property type="match status" value="1"/>
</dbReference>
<evidence type="ECO:0000259" key="24">
    <source>
        <dbReference type="PROSITE" id="PS50160"/>
    </source>
</evidence>
<dbReference type="GO" id="GO:0006273">
    <property type="term" value="P:lagging strand elongation"/>
    <property type="evidence" value="ECO:0007669"/>
    <property type="project" value="TreeGrafter"/>
</dbReference>
<dbReference type="GO" id="GO:0008270">
    <property type="term" value="F:zinc ion binding"/>
    <property type="evidence" value="ECO:0007669"/>
    <property type="project" value="UniProtKB-KW"/>
</dbReference>
<feature type="region of interest" description="Disordered" evidence="21">
    <location>
        <begin position="878"/>
        <end position="959"/>
    </location>
</feature>
<feature type="compositionally biased region" description="Basic and acidic residues" evidence="21">
    <location>
        <begin position="878"/>
        <end position="897"/>
    </location>
</feature>
<dbReference type="GO" id="GO:0071897">
    <property type="term" value="P:DNA biosynthetic process"/>
    <property type="evidence" value="ECO:0007669"/>
    <property type="project" value="InterPro"/>
</dbReference>
<dbReference type="Pfam" id="PF00645">
    <property type="entry name" value="zf-PARP"/>
    <property type="match status" value="1"/>
</dbReference>
<dbReference type="InterPro" id="IPR012340">
    <property type="entry name" value="NA-bd_OB-fold"/>
</dbReference>
<reference evidence="25" key="1">
    <citation type="submission" date="2020-11" db="EMBL/GenBank/DDBJ databases">
        <authorList>
            <person name="Tran Van P."/>
        </authorList>
    </citation>
    <scope>NUCLEOTIDE SEQUENCE</scope>
</reference>
<accession>A0A7R9HPV5</accession>
<dbReference type="PROSITE" id="PS50160">
    <property type="entry name" value="DNA_LIGASE_A3"/>
    <property type="match status" value="1"/>
</dbReference>
<dbReference type="GO" id="GO:0006302">
    <property type="term" value="P:double-strand break repair"/>
    <property type="evidence" value="ECO:0007669"/>
    <property type="project" value="TreeGrafter"/>
</dbReference>
<sequence length="971" mass="109910">MYALTVTTLGLRSLQILAAVGGLVDHIVGRRVDVTRVTSNHRHVFVINLKAPIVYNRSILFPARMWWADVMETTPDVCYETTMSDDAAGENEEPQVEEKKFFAERAKFGRANCKKCKQKLEAGKLRLAKAGFNPFGPGLMKIWHHVPCLFDMFSRQRKTTPKIESPDDIEGWSDLEEEDQDEILQFLPGCSKGPTTQKKENKEKKDTLAATPTQKKKTKKTNDDMENSSVIPSNSSASLNYKNHKDNSFREFRRLCADLANASSYTAKTAIVQAFFTKGTDGDTFKGDLLLWCRLLLPGHVKRVYNLQSKQLIKLFSRLFKTDHDDMLEDLEKGDVAETVATFFDQSKHCKPSKKSTLTLYEVDEFLKELSALTKEDEQTEHFKKIATKCTSNDLKMIIRLIKHDLRINAGPKHILGAVHPDAYQAFQTSQDLEAVLSRAVTKTEAGVSSPSKKKTLTIRASLMTPVLPMLAEACKSVEQAMKKCPNGMYSEIKYDGERVQVHKQGHEYKYFSRSLKPVLPHKVGHFKEYIPQAFPHGKDLILDCEVLMIDIETGKLLPFGSLGKHKKNAFSDANVCLFVFDCIYYNGEVLLQKPIKERREILLNNMTEIPNHIMFSEVEEIHHPKDLEAMITKVLKLGLEGLVLKDLMSIYEPGKRHWLKVKKDYLFGGSMADSADLVVLGAWFGTGQKGGMMSVFLMGCYDPARKKWCTVTKVHTGHDDKTLERIQDELQMVKISKDASKVPDWLLCTKTMIPDFVAKDPKEQPVWEISGAEFTQHEVHTADGISIRFPRVTKIRDDKNWKTATSLPELKNLYKTSKDNQNFSLPSSDSKEVTATNKDGETNTSKKANGSRKGDDVTLAKKPMLTTKDIKTSKTFNKDMELHSKSNTSTDDKEQVSKISSNECNGKYKPKAVKHKANDSSNEDEDERVTPAKKRKKHSSSDDADDNDDNDNKPMMPKLRKLKYIIIILV</sequence>
<evidence type="ECO:0000256" key="19">
    <source>
        <dbReference type="RuleBase" id="RU000617"/>
    </source>
</evidence>
<dbReference type="InterPro" id="IPR036599">
    <property type="entry name" value="DNA_ligase_N_sf"/>
</dbReference>
<evidence type="ECO:0000256" key="15">
    <source>
        <dbReference type="ARBA" id="ARBA00023204"/>
    </source>
</evidence>
<evidence type="ECO:0000256" key="7">
    <source>
        <dbReference type="ARBA" id="ARBA00022723"/>
    </source>
</evidence>
<feature type="domain" description="ATP-dependent DNA ligase family profile" evidence="24">
    <location>
        <begin position="569"/>
        <end position="703"/>
    </location>
</feature>
<dbReference type="Pfam" id="PF01068">
    <property type="entry name" value="DNA_ligase_A_M"/>
    <property type="match status" value="1"/>
</dbReference>
<feature type="signal peptide" evidence="22">
    <location>
        <begin position="1"/>
        <end position="29"/>
    </location>
</feature>
<dbReference type="GO" id="GO:0003910">
    <property type="term" value="F:DNA ligase (ATP) activity"/>
    <property type="evidence" value="ECO:0007669"/>
    <property type="project" value="UniProtKB-EC"/>
</dbReference>
<evidence type="ECO:0000256" key="11">
    <source>
        <dbReference type="ARBA" id="ARBA00022833"/>
    </source>
</evidence>
<evidence type="ECO:0000256" key="3">
    <source>
        <dbReference type="ARBA" id="ARBA00007572"/>
    </source>
</evidence>
<feature type="compositionally biased region" description="Low complexity" evidence="21">
    <location>
        <begin position="227"/>
        <end position="239"/>
    </location>
</feature>
<dbReference type="Gene3D" id="3.30.470.30">
    <property type="entry name" value="DNA ligase/mRNA capping enzyme"/>
    <property type="match status" value="1"/>
</dbReference>
<evidence type="ECO:0000313" key="25">
    <source>
        <dbReference type="EMBL" id="CAD7430792.1"/>
    </source>
</evidence>
<evidence type="ECO:0000256" key="10">
    <source>
        <dbReference type="ARBA" id="ARBA00022771"/>
    </source>
</evidence>
<evidence type="ECO:0000256" key="22">
    <source>
        <dbReference type="SAM" id="SignalP"/>
    </source>
</evidence>
<keyword evidence="17" id="KW-0131">Cell cycle</keyword>
<dbReference type="EMBL" id="OB794644">
    <property type="protein sequence ID" value="CAD7430792.1"/>
    <property type="molecule type" value="Genomic_DNA"/>
</dbReference>
<keyword evidence="22" id="KW-0732">Signal</keyword>
<dbReference type="GO" id="GO:0070421">
    <property type="term" value="C:DNA ligase III-XRCC1 complex"/>
    <property type="evidence" value="ECO:0007669"/>
    <property type="project" value="TreeGrafter"/>
</dbReference>
<dbReference type="InterPro" id="IPR016059">
    <property type="entry name" value="DNA_ligase_ATP-dep_CS"/>
</dbReference>
<evidence type="ECO:0000256" key="16">
    <source>
        <dbReference type="ARBA" id="ARBA00023242"/>
    </source>
</evidence>
<dbReference type="SUPFAM" id="SSF50249">
    <property type="entry name" value="Nucleic acid-binding proteins"/>
    <property type="match status" value="1"/>
</dbReference>
<organism evidence="25">
    <name type="scientific">Timema monikensis</name>
    <dbReference type="NCBI Taxonomy" id="170555"/>
    <lineage>
        <taxon>Eukaryota</taxon>
        <taxon>Metazoa</taxon>
        <taxon>Ecdysozoa</taxon>
        <taxon>Arthropoda</taxon>
        <taxon>Hexapoda</taxon>
        <taxon>Insecta</taxon>
        <taxon>Pterygota</taxon>
        <taxon>Neoptera</taxon>
        <taxon>Polyneoptera</taxon>
        <taxon>Phasmatodea</taxon>
        <taxon>Timematodea</taxon>
        <taxon>Timematoidea</taxon>
        <taxon>Timematidae</taxon>
        <taxon>Timema</taxon>
    </lineage>
</organism>
<evidence type="ECO:0000256" key="14">
    <source>
        <dbReference type="ARBA" id="ARBA00023172"/>
    </source>
</evidence>
<keyword evidence="13" id="KW-0460">Magnesium</keyword>
<dbReference type="GO" id="GO:0003677">
    <property type="term" value="F:DNA binding"/>
    <property type="evidence" value="ECO:0007669"/>
    <property type="project" value="InterPro"/>
</dbReference>
<evidence type="ECO:0000256" key="2">
    <source>
        <dbReference type="ARBA" id="ARBA00004123"/>
    </source>
</evidence>
<dbReference type="NCBIfam" id="TIGR00574">
    <property type="entry name" value="dnl1"/>
    <property type="match status" value="1"/>
</dbReference>
<dbReference type="Gene3D" id="3.30.1740.10">
    <property type="entry name" value="Zinc finger, PARP-type"/>
    <property type="match status" value="1"/>
</dbReference>
<feature type="compositionally biased region" description="Basic and acidic residues" evidence="21">
    <location>
        <begin position="197"/>
        <end position="207"/>
    </location>
</feature>
<keyword evidence="8 19" id="KW-0547">Nucleotide-binding</keyword>
<dbReference type="PROSITE" id="PS00697">
    <property type="entry name" value="DNA_LIGASE_A1"/>
    <property type="match status" value="1"/>
</dbReference>
<feature type="region of interest" description="Disordered" evidence="21">
    <location>
        <begin position="819"/>
        <end position="863"/>
    </location>
</feature>
<dbReference type="FunFam" id="3.30.470.30:FF:000003">
    <property type="entry name" value="DNA ligase"/>
    <property type="match status" value="1"/>
</dbReference>
<dbReference type="SUPFAM" id="SSF117018">
    <property type="entry name" value="ATP-dependent DNA ligase DNA-binding domain"/>
    <property type="match status" value="1"/>
</dbReference>
<feature type="chain" id="PRO_5031259244" description="DNA ligase" evidence="22">
    <location>
        <begin position="30"/>
        <end position="971"/>
    </location>
</feature>
<keyword evidence="16" id="KW-0539">Nucleus</keyword>
<evidence type="ECO:0000256" key="20">
    <source>
        <dbReference type="RuleBase" id="RU004196"/>
    </source>
</evidence>
<feature type="domain" description="PARP-type" evidence="23">
    <location>
        <begin position="101"/>
        <end position="191"/>
    </location>
</feature>
<dbReference type="InterPro" id="IPR036957">
    <property type="entry name" value="Znf_PARP_sf"/>
</dbReference>
<keyword evidence="9 19" id="KW-0227">DNA damage</keyword>
<dbReference type="AlphaFoldDB" id="A0A7R9HPV5"/>
<name>A0A7R9HPV5_9NEOP</name>
<gene>
    <name evidence="25" type="ORF">TMSB3V08_LOCUS7541</name>
</gene>
<dbReference type="Gene3D" id="1.10.3260.10">
    <property type="entry name" value="DNA ligase, ATP-dependent, N-terminal domain"/>
    <property type="match status" value="1"/>
</dbReference>
<dbReference type="SUPFAM" id="SSF57716">
    <property type="entry name" value="Glucocorticoid receptor-like (DNA-binding domain)"/>
    <property type="match status" value="1"/>
</dbReference>
<dbReference type="InterPro" id="IPR012310">
    <property type="entry name" value="DNA_ligase_ATP-dep_cent"/>
</dbReference>